<dbReference type="EMBL" id="RIBZ01000270">
    <property type="protein sequence ID" value="RNG22156.1"/>
    <property type="molecule type" value="Genomic_DNA"/>
</dbReference>
<evidence type="ECO:0000313" key="3">
    <source>
        <dbReference type="EMBL" id="RNG22156.1"/>
    </source>
</evidence>
<feature type="domain" description="Gfo/Idh/MocA-like oxidoreductase N-terminal" evidence="1">
    <location>
        <begin position="24"/>
        <end position="119"/>
    </location>
</feature>
<comment type="caution">
    <text evidence="3">The sequence shown here is derived from an EMBL/GenBank/DDBJ whole genome shotgun (WGS) entry which is preliminary data.</text>
</comment>
<dbReference type="SUPFAM" id="SSF55347">
    <property type="entry name" value="Glyceraldehyde-3-phosphate dehydrogenase-like, C-terminal domain"/>
    <property type="match status" value="1"/>
</dbReference>
<dbReference type="SUPFAM" id="SSF51735">
    <property type="entry name" value="NAD(P)-binding Rossmann-fold domains"/>
    <property type="match status" value="1"/>
</dbReference>
<feature type="domain" description="GFO/IDH/MocA-like oxidoreductase" evidence="2">
    <location>
        <begin position="136"/>
        <end position="236"/>
    </location>
</feature>
<dbReference type="AlphaFoldDB" id="A0A3M8VWR4"/>
<dbReference type="Gene3D" id="3.30.360.10">
    <property type="entry name" value="Dihydrodipicolinate Reductase, domain 2"/>
    <property type="match status" value="1"/>
</dbReference>
<dbReference type="Proteomes" id="UP000275401">
    <property type="component" value="Unassembled WGS sequence"/>
</dbReference>
<evidence type="ECO:0000313" key="4">
    <source>
        <dbReference type="Proteomes" id="UP000275401"/>
    </source>
</evidence>
<organism evidence="3 4">
    <name type="scientific">Streptomyces botrytidirepellens</name>
    <dbReference type="NCBI Taxonomy" id="2486417"/>
    <lineage>
        <taxon>Bacteria</taxon>
        <taxon>Bacillati</taxon>
        <taxon>Actinomycetota</taxon>
        <taxon>Actinomycetes</taxon>
        <taxon>Kitasatosporales</taxon>
        <taxon>Streptomycetaceae</taxon>
        <taxon>Streptomyces</taxon>
    </lineage>
</organism>
<reference evidence="3 4" key="1">
    <citation type="submission" date="2018-11" db="EMBL/GenBank/DDBJ databases">
        <title>The Potential of Streptomyces as Biocontrol Agents against the Tomato grey mould, Botrytis cinerea (Gray mold) Frontiers in Microbiology.</title>
        <authorList>
            <person name="Li D."/>
        </authorList>
    </citation>
    <scope>NUCLEOTIDE SEQUENCE [LARGE SCALE GENOMIC DNA]</scope>
    <source>
        <strain evidence="3 4">NEAU-LD23</strain>
    </source>
</reference>
<evidence type="ECO:0000259" key="2">
    <source>
        <dbReference type="Pfam" id="PF22725"/>
    </source>
</evidence>
<name>A0A3M8VWR4_9ACTN</name>
<dbReference type="InterPro" id="IPR055170">
    <property type="entry name" value="GFO_IDH_MocA-like_dom"/>
</dbReference>
<sequence>MRRPLTAVLGARHWHVPLYVSAWADTHDVVLVQDGEPDQITDMARRLDASVYGDIEAALDAGPLDLAYVFGPHDRMVDTCLSLVERGIPFVVEKPGGLGAEDVERIRDAAASAGVAATVPFVQRGGPVDHALSLAGAPTYQRASFVAGPPERYHAAGCSWMLVPARSGGGCLVNLAPHFVDLFLQRSRARRVELVTANLSASLHREAVEDHATLVLAGDDGSEAIIEVGYAFPSSPAKRYCSYTSAGDGGYVDVGTSGDVSFTRASDGVTVSNSIDVDSDPLYDVFVRQVADTWADGFPGLPTLADLADTMSLIWAAYRRSPIASLEVSHG</sequence>
<evidence type="ECO:0000259" key="1">
    <source>
        <dbReference type="Pfam" id="PF01408"/>
    </source>
</evidence>
<keyword evidence="4" id="KW-1185">Reference proteome</keyword>
<dbReference type="InterPro" id="IPR052515">
    <property type="entry name" value="Gfo/Idh/MocA_Oxidoreductase"/>
</dbReference>
<gene>
    <name evidence="3" type="ORF">EEJ42_21515</name>
</gene>
<dbReference type="PANTHER" id="PTHR43249">
    <property type="entry name" value="UDP-N-ACETYL-2-AMINO-2-DEOXY-D-GLUCURONATE OXIDASE"/>
    <property type="match status" value="1"/>
</dbReference>
<accession>A0A3M8VWR4</accession>
<protein>
    <submittedName>
        <fullName evidence="3">Gfo/Idh/MocA family oxidoreductase</fullName>
    </submittedName>
</protein>
<dbReference type="InterPro" id="IPR000683">
    <property type="entry name" value="Gfo/Idh/MocA-like_OxRdtase_N"/>
</dbReference>
<dbReference type="RefSeq" id="WP_123101919.1">
    <property type="nucleotide sequence ID" value="NZ_RIBZ01000270.1"/>
</dbReference>
<dbReference type="Gene3D" id="3.40.50.720">
    <property type="entry name" value="NAD(P)-binding Rossmann-like Domain"/>
    <property type="match status" value="1"/>
</dbReference>
<dbReference type="InterPro" id="IPR036291">
    <property type="entry name" value="NAD(P)-bd_dom_sf"/>
</dbReference>
<dbReference type="Pfam" id="PF01408">
    <property type="entry name" value="GFO_IDH_MocA"/>
    <property type="match status" value="1"/>
</dbReference>
<proteinExistence type="predicted"/>
<dbReference type="Pfam" id="PF22725">
    <property type="entry name" value="GFO_IDH_MocA_C3"/>
    <property type="match status" value="1"/>
</dbReference>
<dbReference type="GO" id="GO:0000166">
    <property type="term" value="F:nucleotide binding"/>
    <property type="evidence" value="ECO:0007669"/>
    <property type="project" value="InterPro"/>
</dbReference>
<dbReference type="PANTHER" id="PTHR43249:SF1">
    <property type="entry name" value="D-GLUCOSIDE 3-DEHYDROGENASE"/>
    <property type="match status" value="1"/>
</dbReference>